<reference evidence="3" key="1">
    <citation type="submission" date="2022-10" db="EMBL/GenBank/DDBJ databases">
        <title>Culturing micro-colonial fungi from biological soil crusts in the Mojave desert and describing Neophaeococcomyces mojavensis, and introducing the new genera and species Taxawa tesnikishii.</title>
        <authorList>
            <person name="Kurbessoian T."/>
            <person name="Stajich J.E."/>
        </authorList>
    </citation>
    <scope>NUCLEOTIDE SEQUENCE</scope>
    <source>
        <strain evidence="3">TK_35</strain>
    </source>
</reference>
<feature type="compositionally biased region" description="Basic and acidic residues" evidence="1">
    <location>
        <begin position="356"/>
        <end position="366"/>
    </location>
</feature>
<feature type="compositionally biased region" description="Acidic residues" evidence="1">
    <location>
        <begin position="1199"/>
        <end position="1213"/>
    </location>
</feature>
<feature type="region of interest" description="Disordered" evidence="1">
    <location>
        <begin position="512"/>
        <end position="586"/>
    </location>
</feature>
<feature type="compositionally biased region" description="Low complexity" evidence="1">
    <location>
        <begin position="1283"/>
        <end position="1315"/>
    </location>
</feature>
<accession>A0AA39CYL1</accession>
<dbReference type="PANTHER" id="PTHR14625:SF3">
    <property type="entry name" value="MICROCEPHALIN"/>
    <property type="match status" value="1"/>
</dbReference>
<dbReference type="InterPro" id="IPR001357">
    <property type="entry name" value="BRCT_dom"/>
</dbReference>
<feature type="compositionally biased region" description="Low complexity" evidence="1">
    <location>
        <begin position="101"/>
        <end position="127"/>
    </location>
</feature>
<gene>
    <name evidence="3" type="ORF">H2204_006614</name>
</gene>
<feature type="compositionally biased region" description="Low complexity" evidence="1">
    <location>
        <begin position="339"/>
        <end position="355"/>
    </location>
</feature>
<evidence type="ECO:0000313" key="3">
    <source>
        <dbReference type="EMBL" id="KAJ9633829.1"/>
    </source>
</evidence>
<feature type="compositionally biased region" description="Acidic residues" evidence="1">
    <location>
        <begin position="661"/>
        <end position="677"/>
    </location>
</feature>
<feature type="compositionally biased region" description="Basic and acidic residues" evidence="1">
    <location>
        <begin position="1611"/>
        <end position="1624"/>
    </location>
</feature>
<feature type="compositionally biased region" description="Low complexity" evidence="1">
    <location>
        <begin position="445"/>
        <end position="454"/>
    </location>
</feature>
<feature type="domain" description="BRCT" evidence="2">
    <location>
        <begin position="1391"/>
        <end position="1438"/>
    </location>
</feature>
<feature type="compositionally biased region" description="Acidic residues" evidence="1">
    <location>
        <begin position="900"/>
        <end position="919"/>
    </location>
</feature>
<feature type="region of interest" description="Disordered" evidence="1">
    <location>
        <begin position="1238"/>
        <end position="1327"/>
    </location>
</feature>
<feature type="compositionally biased region" description="Polar residues" evidence="1">
    <location>
        <begin position="481"/>
        <end position="498"/>
    </location>
</feature>
<feature type="compositionally biased region" description="Polar residues" evidence="1">
    <location>
        <begin position="708"/>
        <end position="720"/>
    </location>
</feature>
<feature type="compositionally biased region" description="Low complexity" evidence="1">
    <location>
        <begin position="1588"/>
        <end position="1602"/>
    </location>
</feature>
<feature type="compositionally biased region" description="Basic and acidic residues" evidence="1">
    <location>
        <begin position="632"/>
        <end position="644"/>
    </location>
</feature>
<name>A0AA39CYL1_9EURO</name>
<feature type="compositionally biased region" description="Basic and acidic residues" evidence="1">
    <location>
        <begin position="1689"/>
        <end position="1708"/>
    </location>
</feature>
<dbReference type="InterPro" id="IPR036420">
    <property type="entry name" value="BRCT_dom_sf"/>
</dbReference>
<organism evidence="3 4">
    <name type="scientific">Knufia peltigerae</name>
    <dbReference type="NCBI Taxonomy" id="1002370"/>
    <lineage>
        <taxon>Eukaryota</taxon>
        <taxon>Fungi</taxon>
        <taxon>Dikarya</taxon>
        <taxon>Ascomycota</taxon>
        <taxon>Pezizomycotina</taxon>
        <taxon>Eurotiomycetes</taxon>
        <taxon>Chaetothyriomycetidae</taxon>
        <taxon>Chaetothyriales</taxon>
        <taxon>Trichomeriaceae</taxon>
        <taxon>Knufia</taxon>
    </lineage>
</organism>
<feature type="region of interest" description="Disordered" evidence="1">
    <location>
        <begin position="1"/>
        <end position="467"/>
    </location>
</feature>
<dbReference type="CDD" id="cd17716">
    <property type="entry name" value="BRCT_microcephalin_rpt1"/>
    <property type="match status" value="1"/>
</dbReference>
<evidence type="ECO:0000313" key="4">
    <source>
        <dbReference type="Proteomes" id="UP001172681"/>
    </source>
</evidence>
<feature type="compositionally biased region" description="Low complexity" evidence="1">
    <location>
        <begin position="248"/>
        <end position="268"/>
    </location>
</feature>
<feature type="compositionally biased region" description="Basic and acidic residues" evidence="1">
    <location>
        <begin position="51"/>
        <end position="67"/>
    </location>
</feature>
<feature type="region of interest" description="Disordered" evidence="1">
    <location>
        <begin position="1441"/>
        <end position="1474"/>
    </location>
</feature>
<feature type="region of interest" description="Disordered" evidence="1">
    <location>
        <begin position="621"/>
        <end position="722"/>
    </location>
</feature>
<feature type="region of interest" description="Disordered" evidence="1">
    <location>
        <begin position="1582"/>
        <end position="1630"/>
    </location>
</feature>
<dbReference type="Proteomes" id="UP001172681">
    <property type="component" value="Unassembled WGS sequence"/>
</dbReference>
<dbReference type="InterPro" id="IPR022047">
    <property type="entry name" value="Microcephalin-like"/>
</dbReference>
<feature type="compositionally biased region" description="Low complexity" evidence="1">
    <location>
        <begin position="1"/>
        <end position="10"/>
    </location>
</feature>
<feature type="compositionally biased region" description="Acidic residues" evidence="1">
    <location>
        <begin position="1673"/>
        <end position="1688"/>
    </location>
</feature>
<feature type="region of interest" description="Disordered" evidence="1">
    <location>
        <begin position="825"/>
        <end position="864"/>
    </location>
</feature>
<feature type="compositionally biased region" description="Basic and acidic residues" evidence="1">
    <location>
        <begin position="1453"/>
        <end position="1463"/>
    </location>
</feature>
<feature type="compositionally biased region" description="Low complexity" evidence="1">
    <location>
        <begin position="162"/>
        <end position="172"/>
    </location>
</feature>
<feature type="region of interest" description="Disordered" evidence="1">
    <location>
        <begin position="984"/>
        <end position="1006"/>
    </location>
</feature>
<dbReference type="Gene3D" id="3.40.50.10190">
    <property type="entry name" value="BRCT domain"/>
    <property type="match status" value="1"/>
</dbReference>
<evidence type="ECO:0000259" key="2">
    <source>
        <dbReference type="PROSITE" id="PS50172"/>
    </source>
</evidence>
<keyword evidence="4" id="KW-1185">Reference proteome</keyword>
<dbReference type="SUPFAM" id="SSF52113">
    <property type="entry name" value="BRCT domain"/>
    <property type="match status" value="1"/>
</dbReference>
<feature type="region of interest" description="Disordered" evidence="1">
    <location>
        <begin position="1199"/>
        <end position="1222"/>
    </location>
</feature>
<feature type="region of interest" description="Disordered" evidence="1">
    <location>
        <begin position="896"/>
        <end position="927"/>
    </location>
</feature>
<dbReference type="GO" id="GO:0000278">
    <property type="term" value="P:mitotic cell cycle"/>
    <property type="evidence" value="ECO:0007669"/>
    <property type="project" value="TreeGrafter"/>
</dbReference>
<dbReference type="PROSITE" id="PS50172">
    <property type="entry name" value="BRCT"/>
    <property type="match status" value="1"/>
</dbReference>
<feature type="region of interest" description="Disordered" evidence="1">
    <location>
        <begin position="1142"/>
        <end position="1167"/>
    </location>
</feature>
<feature type="compositionally biased region" description="Basic and acidic residues" evidence="1">
    <location>
        <begin position="457"/>
        <end position="467"/>
    </location>
</feature>
<feature type="region of interest" description="Disordered" evidence="1">
    <location>
        <begin position="481"/>
        <end position="500"/>
    </location>
</feature>
<dbReference type="EMBL" id="JAPDRN010000042">
    <property type="protein sequence ID" value="KAJ9633829.1"/>
    <property type="molecule type" value="Genomic_DNA"/>
</dbReference>
<feature type="region of interest" description="Disordered" evidence="1">
    <location>
        <begin position="1090"/>
        <end position="1123"/>
    </location>
</feature>
<feature type="compositionally biased region" description="Polar residues" evidence="1">
    <location>
        <begin position="1144"/>
        <end position="1153"/>
    </location>
</feature>
<proteinExistence type="predicted"/>
<sequence length="1749" mass="187429">MAPRKPASPAKPRRVTRARAADTAATPSLEEAPKRKTATTSKAVPKTTKAKAIESKSRVSKKTETKTAKATRRSTPVVEVNGSDDDEDEITVAAAQPQLGTTRAARSTRTTTSNASASTSTSTLAAAPRRRIKVTPLDAAVPELEPQPAKKTAAKEKKEKSTTTAATTKSAAMRAKRNVTTAKGDEKSEEPEVEHEPKRRGRSTKAATKAEPEKVTSEPITTVRKTRGRAKKEDTAVEPVEPASAPVTTRQTRARSGSTASATAAGSAVNVVIPAPTRKRVTFQDLPEDDEDDEKENKQPITTSRAKGVKKTPVSSVAAAKKAETNSKGMRAKPIRKPAATTKSTRGTTRATKASKAAESETEKVMPRVLTPKKITQVAKAAPVDSDDEDELAGDKTPVRDLSLSPKRGHVSPIRPTSPVKTLDFTPALQSPEKQRSNTSPGLMSPPRRMPSSPFKDILKESPRRAPEGVTIFRAQIQDSHNNSSLALNPKNQQQLLQSPKRGLADTIVFPPSAMKSKQSPLKSALMSSPARRLFSPSKQKTPARFSPSPVKKQATPVEQTKSPGDVDIVMSSHFRPSMSPQRGARVYKMSDEEIAQEMVNEMDFDQSVLNIRSPLKVDKVKPVAEMPDQDLELRDSAAPNEDRYDADDAVIEPASLVPADDLETDGDSEADNDETVLDTALVEQGTFDEEMEDGTAQEDALTEASENENTPQPIQQVSSKKLRLPDALFHRLRDIDDESEDELASDQTPVVRSRLNASGVTLHSRLSTGIAPPSASRGLGFTPLVAQVRDWRAASPEKRMSSTSKTPISDVVFSPLAQVHVAGSVEMNRQDTPAKQAQKRKSVAARLSFAPSSTGSPAQPDFFGEGMAAQEFEEQTEELAKDPAQEEDLHQIMQQQGDTEGDENADESLEEGEDDDSEVSSHEPGELTTDLIKFTNASDTAMVDFKALANEAEGMADGEAEATTDDEELEPTVPAHRLSMVEEEHSVLSNSSENYGDENSPPRPAAAAFELDEPVPESESHESADTEIIGGTVIGDASTSVAISPSAVGLTPMAIEKSIEMDFDVTPIRPDPNATRVVHTVAKVPLRPEGEIPATSSPIKMQRKRPRSLSTSNSLSAKRRSLALGGPNDTAIISAMRAPVDNGSETLSSSPQRRIRSAAPSPAHTLSTAFSTPGQYSFAVEDFGDSTLDGIELPEEEMSSDLEIEDHQEETETAQPTANDDTMMTIGSYIFKTPAPSVRTARTSMLPPPSTVKSVAANTTTPSYARSTNSSRRKSISTPSHAASDAVATPAPATTPATVSKSRSKTPSTSLKSKTPARTPLKAISDGPLNGAVVHCDIHTSEGSDASAIYVDLLTAMGARCVKEWRWNPRAAQNEAAETPGHNGQVIGITHVIYKDGGKRTLEKVRSAGGQVLCVGVAWVLECHRKQSWVDEGLFSVDTGIMPRGGSRRRKSMEPRMLKNEGGHLSSKKRKSLPASHFTYQDANVSACKNVAAAQHDEEDEISFRGAAAEEARDENSMDESNVDLDTSVMHADDEQDDDSVLAGHDESEGEISSAYNSPAAATAGETMQFYELPDALATSAARDESLSSSPSGSMTGPSRSKTAIKTRTPRSEKVDLNVDYDPRTAATPLTPYVRSKGVVTGVAGTGVGVGSGTEKMMMSAPPKQTGRSLFDDGDDDDDDDDDDDNLGEEKTQKRTANDRGNRDKFRLKLRGTRGGGVDRRRTLAVGGGGGANGLGFRPVVGSPLRKE</sequence>
<dbReference type="PANTHER" id="PTHR14625">
    <property type="entry name" value="MICROCEPHALIN"/>
    <property type="match status" value="1"/>
</dbReference>
<feature type="compositionally biased region" description="Polar residues" evidence="1">
    <location>
        <begin position="1252"/>
        <end position="1282"/>
    </location>
</feature>
<feature type="region of interest" description="Disordered" evidence="1">
    <location>
        <begin position="1649"/>
        <end position="1749"/>
    </location>
</feature>
<evidence type="ECO:0000256" key="1">
    <source>
        <dbReference type="SAM" id="MobiDB-lite"/>
    </source>
</evidence>
<comment type="caution">
    <text evidence="3">The sequence shown here is derived from an EMBL/GenBank/DDBJ whole genome shotgun (WGS) entry which is preliminary data.</text>
</comment>
<protein>
    <recommendedName>
        <fullName evidence="2">BRCT domain-containing protein</fullName>
    </recommendedName>
</protein>
<feature type="compositionally biased region" description="Acidic residues" evidence="1">
    <location>
        <begin position="687"/>
        <end position="697"/>
    </location>
</feature>